<dbReference type="InterPro" id="IPR021516">
    <property type="entry name" value="DUF3179"/>
</dbReference>
<organism evidence="1">
    <name type="scientific">marine sediment metagenome</name>
    <dbReference type="NCBI Taxonomy" id="412755"/>
    <lineage>
        <taxon>unclassified sequences</taxon>
        <taxon>metagenomes</taxon>
        <taxon>ecological metagenomes</taxon>
    </lineage>
</organism>
<dbReference type="Pfam" id="PF11376">
    <property type="entry name" value="DUF3179"/>
    <property type="match status" value="1"/>
</dbReference>
<comment type="caution">
    <text evidence="1">The sequence shown here is derived from an EMBL/GenBank/DDBJ whole genome shotgun (WGS) entry which is preliminary data.</text>
</comment>
<sequence length="167" mass="18887">MVRAFSHRILDQHEIVNHTIGNTSFALTYCPLTGTGIAWDTSEFTLDKTFGVSGLLYNSNLIAYDRETDSNWSQMLNLCVNGELTGKEAKPIHVVETTWQTWKLLYPQSMILSTDTGYSRDYSIYPYGNYKTSDSLLFSVSKLDSRLPKKERVLGIIAGEKTTVYPI</sequence>
<accession>A0A0F9PKX0</accession>
<dbReference type="EMBL" id="LAZR01005231">
    <property type="protein sequence ID" value="KKN01716.1"/>
    <property type="molecule type" value="Genomic_DNA"/>
</dbReference>
<evidence type="ECO:0000313" key="1">
    <source>
        <dbReference type="EMBL" id="KKN01716.1"/>
    </source>
</evidence>
<gene>
    <name evidence="1" type="ORF">LCGC14_1124880</name>
</gene>
<evidence type="ECO:0008006" key="2">
    <source>
        <dbReference type="Google" id="ProtNLM"/>
    </source>
</evidence>
<reference evidence="1" key="1">
    <citation type="journal article" date="2015" name="Nature">
        <title>Complex archaea that bridge the gap between prokaryotes and eukaryotes.</title>
        <authorList>
            <person name="Spang A."/>
            <person name="Saw J.H."/>
            <person name="Jorgensen S.L."/>
            <person name="Zaremba-Niedzwiedzka K."/>
            <person name="Martijn J."/>
            <person name="Lind A.E."/>
            <person name="van Eijk R."/>
            <person name="Schleper C."/>
            <person name="Guy L."/>
            <person name="Ettema T.J."/>
        </authorList>
    </citation>
    <scope>NUCLEOTIDE SEQUENCE</scope>
</reference>
<name>A0A0F9PKX0_9ZZZZ</name>
<feature type="non-terminal residue" evidence="1">
    <location>
        <position position="167"/>
    </location>
</feature>
<proteinExistence type="predicted"/>
<protein>
    <recommendedName>
        <fullName evidence="2">DUF3179 domain-containing protein</fullName>
    </recommendedName>
</protein>
<dbReference type="AlphaFoldDB" id="A0A0F9PKX0"/>